<dbReference type="GO" id="GO:0005789">
    <property type="term" value="C:endoplasmic reticulum membrane"/>
    <property type="evidence" value="ECO:0007669"/>
    <property type="project" value="UniProtKB-SubCell"/>
</dbReference>
<keyword evidence="9" id="KW-0445">Lipid transport</keyword>
<dbReference type="Pfam" id="PF04622">
    <property type="entry name" value="ERG2_Sigma1R"/>
    <property type="match status" value="1"/>
</dbReference>
<comment type="function">
    <text evidence="9">Functions in lipid transport from the endoplasmic reticulum and is involved in a wide array of cellular functions probably through regulation of the biogenesis of lipid microdomains at the plasma membrane. Regulates calcium efflux at the endoplasmic reticulum.</text>
</comment>
<sequence length="55" mass="6328">QDHEQAFSKVVVELRKRYPGHILPDEDLQWVFVNAGGWMGSMCLLHASLTEYVLL</sequence>
<evidence type="ECO:0000256" key="2">
    <source>
        <dbReference type="ARBA" id="ARBA00007141"/>
    </source>
</evidence>
<name>A0ABD0Q7W8_CIRMR</name>
<dbReference type="GO" id="GO:0005640">
    <property type="term" value="C:nuclear outer membrane"/>
    <property type="evidence" value="ECO:0007669"/>
    <property type="project" value="UniProtKB-SubCell"/>
</dbReference>
<reference evidence="10 11" key="1">
    <citation type="submission" date="2024-05" db="EMBL/GenBank/DDBJ databases">
        <title>Genome sequencing and assembly of Indian major carp, Cirrhinus mrigala (Hamilton, 1822).</title>
        <authorList>
            <person name="Mohindra V."/>
            <person name="Chowdhury L.M."/>
            <person name="Lal K."/>
            <person name="Jena J.K."/>
        </authorList>
    </citation>
    <scope>NUCLEOTIDE SEQUENCE [LARGE SCALE GENOMIC DNA]</scope>
    <source>
        <strain evidence="10">CM1030</strain>
        <tissue evidence="10">Blood</tissue>
    </source>
</reference>
<feature type="non-terminal residue" evidence="10">
    <location>
        <position position="1"/>
    </location>
</feature>
<dbReference type="Proteomes" id="UP001529510">
    <property type="component" value="Unassembled WGS sequence"/>
</dbReference>
<evidence type="ECO:0000256" key="8">
    <source>
        <dbReference type="ARBA" id="ARBA00033467"/>
    </source>
</evidence>
<organism evidence="10 11">
    <name type="scientific">Cirrhinus mrigala</name>
    <name type="common">Mrigala</name>
    <dbReference type="NCBI Taxonomy" id="683832"/>
    <lineage>
        <taxon>Eukaryota</taxon>
        <taxon>Metazoa</taxon>
        <taxon>Chordata</taxon>
        <taxon>Craniata</taxon>
        <taxon>Vertebrata</taxon>
        <taxon>Euteleostomi</taxon>
        <taxon>Actinopterygii</taxon>
        <taxon>Neopterygii</taxon>
        <taxon>Teleostei</taxon>
        <taxon>Ostariophysi</taxon>
        <taxon>Cypriniformes</taxon>
        <taxon>Cyprinidae</taxon>
        <taxon>Labeoninae</taxon>
        <taxon>Labeonini</taxon>
        <taxon>Cirrhinus</taxon>
    </lineage>
</organism>
<keyword evidence="9" id="KW-0968">Cytoplasmic vesicle</keyword>
<dbReference type="InterPro" id="IPR006716">
    <property type="entry name" value="ERG2_sigma1_rcpt-like"/>
</dbReference>
<dbReference type="PANTHER" id="PTHR10868:SF1">
    <property type="entry name" value="SIGMA NON-OPIOID INTRACELLULAR RECEPTOR 1"/>
    <property type="match status" value="1"/>
</dbReference>
<evidence type="ECO:0000256" key="6">
    <source>
        <dbReference type="ARBA" id="ARBA00022989"/>
    </source>
</evidence>
<evidence type="ECO:0000313" key="10">
    <source>
        <dbReference type="EMBL" id="KAL0181990.1"/>
    </source>
</evidence>
<dbReference type="GO" id="GO:0005637">
    <property type="term" value="C:nuclear inner membrane"/>
    <property type="evidence" value="ECO:0007669"/>
    <property type="project" value="UniProtKB-SubCell"/>
</dbReference>
<dbReference type="PANTHER" id="PTHR10868">
    <property type="entry name" value="SIGMA 1-TYPE OPIOID RECEPTOR-RELATED"/>
    <property type="match status" value="1"/>
</dbReference>
<comment type="subcellular location">
    <subcellularLocation>
        <location evidence="9">Endoplasmic reticulum membrane</location>
    </subcellularLocation>
    <subcellularLocation>
        <location evidence="9">Cytoplasmic vesicle</location>
    </subcellularLocation>
    <subcellularLocation>
        <location evidence="9">Membrane</location>
        <topology evidence="9">Single-pass membrane protein</topology>
    </subcellularLocation>
    <subcellularLocation>
        <location evidence="9">Nucleus envelope</location>
    </subcellularLocation>
    <subcellularLocation>
        <location evidence="1 9">Nucleus inner membrane</location>
    </subcellularLocation>
    <subcellularLocation>
        <location evidence="9">Nucleus outer membrane</location>
    </subcellularLocation>
</comment>
<keyword evidence="6" id="KW-1133">Transmembrane helix</keyword>
<gene>
    <name evidence="10" type="ORF">M9458_021365</name>
</gene>
<comment type="subunit">
    <text evidence="9">Homotrimer.</text>
</comment>
<accession>A0ABD0Q7W8</accession>
<comment type="caution">
    <text evidence="10">The sequence shown here is derived from an EMBL/GenBank/DDBJ whole genome shotgun (WGS) entry which is preliminary data.</text>
</comment>
<keyword evidence="5 9" id="KW-0256">Endoplasmic reticulum</keyword>
<protein>
    <recommendedName>
        <fullName evidence="3 9">Sigma non-opioid intracellular receptor 1</fullName>
    </recommendedName>
    <alternativeName>
        <fullName evidence="8 9">Sigma 1-type opioid receptor</fullName>
    </alternativeName>
</protein>
<comment type="similarity">
    <text evidence="2 9">Belongs to the ERG2 family.</text>
</comment>
<evidence type="ECO:0000313" key="11">
    <source>
        <dbReference type="Proteomes" id="UP001529510"/>
    </source>
</evidence>
<keyword evidence="4" id="KW-0812">Transmembrane</keyword>
<dbReference type="GO" id="GO:0031410">
    <property type="term" value="C:cytoplasmic vesicle"/>
    <property type="evidence" value="ECO:0007669"/>
    <property type="project" value="UniProtKB-SubCell"/>
</dbReference>
<dbReference type="GO" id="GO:0006869">
    <property type="term" value="P:lipid transport"/>
    <property type="evidence" value="ECO:0007669"/>
    <property type="project" value="UniProtKB-UniRule"/>
</dbReference>
<keyword evidence="11" id="KW-1185">Reference proteome</keyword>
<comment type="domain">
    <text evidence="9">The C-terminal helices form a flat, hydrophobic surface that is probably tightly associated with the cytosolic surface of the endoplasmic reticulum membrane.</text>
</comment>
<keyword evidence="7 9" id="KW-0472">Membrane</keyword>
<feature type="non-terminal residue" evidence="10">
    <location>
        <position position="55"/>
    </location>
</feature>
<evidence type="ECO:0000256" key="3">
    <source>
        <dbReference type="ARBA" id="ARBA00020208"/>
    </source>
</evidence>
<evidence type="ECO:0000256" key="4">
    <source>
        <dbReference type="ARBA" id="ARBA00022692"/>
    </source>
</evidence>
<evidence type="ECO:0000256" key="9">
    <source>
        <dbReference type="RuleBase" id="RU368083"/>
    </source>
</evidence>
<evidence type="ECO:0000256" key="7">
    <source>
        <dbReference type="ARBA" id="ARBA00023136"/>
    </source>
</evidence>
<dbReference type="EMBL" id="JAMKFB020000010">
    <property type="protein sequence ID" value="KAL0181990.1"/>
    <property type="molecule type" value="Genomic_DNA"/>
</dbReference>
<evidence type="ECO:0000256" key="1">
    <source>
        <dbReference type="ARBA" id="ARBA00004540"/>
    </source>
</evidence>
<keyword evidence="9" id="KW-0813">Transport</keyword>
<keyword evidence="9" id="KW-0675">Receptor</keyword>
<dbReference type="AlphaFoldDB" id="A0ABD0Q7W8"/>
<evidence type="ECO:0000256" key="5">
    <source>
        <dbReference type="ARBA" id="ARBA00022824"/>
    </source>
</evidence>
<keyword evidence="9" id="KW-0539">Nucleus</keyword>
<proteinExistence type="inferred from homology"/>